<keyword evidence="2" id="KW-0328">Glycosyltransferase</keyword>
<dbReference type="EMBL" id="JAVHJO010000010">
    <property type="protein sequence ID" value="KAK6535612.1"/>
    <property type="molecule type" value="Genomic_DNA"/>
</dbReference>
<accession>A0AAV9X5R0</accession>
<dbReference type="GO" id="GO:0000139">
    <property type="term" value="C:Golgi membrane"/>
    <property type="evidence" value="ECO:0007669"/>
    <property type="project" value="TreeGrafter"/>
</dbReference>
<name>A0AAV9X5R0_9PEZI</name>
<dbReference type="PANTHER" id="PTHR31306">
    <property type="entry name" value="ALPHA-1,6-MANNOSYLTRANSFERASE MNN11-RELATED"/>
    <property type="match status" value="1"/>
</dbReference>
<keyword evidence="5" id="KW-0472">Membrane</keyword>
<dbReference type="Proteomes" id="UP001365542">
    <property type="component" value="Unassembled WGS sequence"/>
</dbReference>
<dbReference type="PANTHER" id="PTHR31306:SF8">
    <property type="entry name" value="GLYCOSYLTRANSFERASE FAMILY 34 PROTEIN"/>
    <property type="match status" value="1"/>
</dbReference>
<evidence type="ECO:0000256" key="2">
    <source>
        <dbReference type="ARBA" id="ARBA00022676"/>
    </source>
</evidence>
<feature type="transmembrane region" description="Helical" evidence="5">
    <location>
        <begin position="12"/>
        <end position="29"/>
    </location>
</feature>
<feature type="region of interest" description="Disordered" evidence="4">
    <location>
        <begin position="374"/>
        <end position="399"/>
    </location>
</feature>
<sequence length="429" mass="49631">MLRDPRLWRISRILAIVAGVWFFTVLQLWHTHPAGQLLADLRGAKATTTAVAHSTHSTQTTAVPEPTATQKSVQKVTPLHGHHEHHEAVPDPAPPPRQYAKLAKVCMLYYDNVTVDTIAYEAAIDSHLAHNERFGYRSFVLRRGMLSGYYTKPAYLIYLLLQELVKPVEERLEWLVWHDADLVLMNSQIPLEAFLPPREFSHINMIVTNDLNGLNNGVFFIRVHDWCVRVLAASMSYTVYNPTFSHVSEDQAALDNLIRSDAFKGNVTHVPQRWFNSYHDFGIDDDIPPEWHWANHYFEPGYLLVHFPGTGGHRTNLINQWVKAKAEEGEKYEVPFDKTGLTKEVEKFWKEDAPREQEIQKEYWRHRNLLESVGSRSDRERDKEVEGIERVMKGEPQDKIDEAIHAKKEEHKKIKIENLRKAEEGKIDL</sequence>
<evidence type="ECO:0000256" key="3">
    <source>
        <dbReference type="ARBA" id="ARBA00022679"/>
    </source>
</evidence>
<dbReference type="Pfam" id="PF05637">
    <property type="entry name" value="Glyco_transf_34"/>
    <property type="match status" value="1"/>
</dbReference>
<keyword evidence="3" id="KW-0808">Transferase</keyword>
<evidence type="ECO:0000256" key="1">
    <source>
        <dbReference type="ARBA" id="ARBA00005664"/>
    </source>
</evidence>
<reference evidence="6 7" key="1">
    <citation type="submission" date="2019-10" db="EMBL/GenBank/DDBJ databases">
        <authorList>
            <person name="Palmer J.M."/>
        </authorList>
    </citation>
    <scope>NUCLEOTIDE SEQUENCE [LARGE SCALE GENOMIC DNA]</scope>
    <source>
        <strain evidence="6 7">TWF694</strain>
    </source>
</reference>
<keyword evidence="5" id="KW-1133">Transmembrane helix</keyword>
<evidence type="ECO:0000313" key="7">
    <source>
        <dbReference type="Proteomes" id="UP001365542"/>
    </source>
</evidence>
<comment type="similarity">
    <text evidence="1">Belongs to the glycosyltransferase 34 family.</text>
</comment>
<evidence type="ECO:0008006" key="8">
    <source>
        <dbReference type="Google" id="ProtNLM"/>
    </source>
</evidence>
<dbReference type="GO" id="GO:0006487">
    <property type="term" value="P:protein N-linked glycosylation"/>
    <property type="evidence" value="ECO:0007669"/>
    <property type="project" value="TreeGrafter"/>
</dbReference>
<keyword evidence="5" id="KW-0812">Transmembrane</keyword>
<protein>
    <recommendedName>
        <fullName evidence="8">Glycosyltransferase family 34 protein</fullName>
    </recommendedName>
</protein>
<organism evidence="6 7">
    <name type="scientific">Orbilia ellipsospora</name>
    <dbReference type="NCBI Taxonomy" id="2528407"/>
    <lineage>
        <taxon>Eukaryota</taxon>
        <taxon>Fungi</taxon>
        <taxon>Dikarya</taxon>
        <taxon>Ascomycota</taxon>
        <taxon>Pezizomycotina</taxon>
        <taxon>Orbiliomycetes</taxon>
        <taxon>Orbiliales</taxon>
        <taxon>Orbiliaceae</taxon>
        <taxon>Orbilia</taxon>
    </lineage>
</organism>
<dbReference type="AlphaFoldDB" id="A0AAV9X5R0"/>
<proteinExistence type="inferred from homology"/>
<feature type="compositionally biased region" description="Basic and acidic residues" evidence="4">
    <location>
        <begin position="376"/>
        <end position="399"/>
    </location>
</feature>
<evidence type="ECO:0000256" key="5">
    <source>
        <dbReference type="SAM" id="Phobius"/>
    </source>
</evidence>
<comment type="caution">
    <text evidence="6">The sequence shown here is derived from an EMBL/GenBank/DDBJ whole genome shotgun (WGS) entry which is preliminary data.</text>
</comment>
<gene>
    <name evidence="6" type="ORF">TWF694_002067</name>
</gene>
<evidence type="ECO:0000256" key="4">
    <source>
        <dbReference type="SAM" id="MobiDB-lite"/>
    </source>
</evidence>
<dbReference type="InterPro" id="IPR029044">
    <property type="entry name" value="Nucleotide-diphossugar_trans"/>
</dbReference>
<evidence type="ECO:0000313" key="6">
    <source>
        <dbReference type="EMBL" id="KAK6535612.1"/>
    </source>
</evidence>
<dbReference type="GO" id="GO:0016757">
    <property type="term" value="F:glycosyltransferase activity"/>
    <property type="evidence" value="ECO:0007669"/>
    <property type="project" value="UniProtKB-KW"/>
</dbReference>
<dbReference type="Gene3D" id="3.90.550.10">
    <property type="entry name" value="Spore Coat Polysaccharide Biosynthesis Protein SpsA, Chain A"/>
    <property type="match status" value="1"/>
</dbReference>
<dbReference type="InterPro" id="IPR008630">
    <property type="entry name" value="Glyco_trans_34"/>
</dbReference>
<feature type="compositionally biased region" description="Low complexity" evidence="4">
    <location>
        <begin position="51"/>
        <end position="63"/>
    </location>
</feature>
<keyword evidence="7" id="KW-1185">Reference proteome</keyword>
<feature type="region of interest" description="Disordered" evidence="4">
    <location>
        <begin position="51"/>
        <end position="95"/>
    </location>
</feature>